<comment type="caution">
    <text evidence="1">The sequence shown here is derived from an EMBL/GenBank/DDBJ whole genome shotgun (WGS) entry which is preliminary data.</text>
</comment>
<dbReference type="EMBL" id="JBBWUH010000011">
    <property type="protein sequence ID" value="KAK8154815.1"/>
    <property type="molecule type" value="Genomic_DNA"/>
</dbReference>
<keyword evidence="2" id="KW-1185">Reference proteome</keyword>
<evidence type="ECO:0000313" key="2">
    <source>
        <dbReference type="Proteomes" id="UP001456524"/>
    </source>
</evidence>
<evidence type="ECO:0000313" key="1">
    <source>
        <dbReference type="EMBL" id="KAK8154815.1"/>
    </source>
</evidence>
<organism evidence="1 2">
    <name type="scientific">Phyllosticta citrichinensis</name>
    <dbReference type="NCBI Taxonomy" id="1130410"/>
    <lineage>
        <taxon>Eukaryota</taxon>
        <taxon>Fungi</taxon>
        <taxon>Dikarya</taxon>
        <taxon>Ascomycota</taxon>
        <taxon>Pezizomycotina</taxon>
        <taxon>Dothideomycetes</taxon>
        <taxon>Dothideomycetes incertae sedis</taxon>
        <taxon>Botryosphaeriales</taxon>
        <taxon>Phyllostictaceae</taxon>
        <taxon>Phyllosticta</taxon>
    </lineage>
</organism>
<accession>A0ABR1XHU8</accession>
<protein>
    <submittedName>
        <fullName evidence="1">Uncharacterized protein</fullName>
    </submittedName>
</protein>
<name>A0ABR1XHU8_9PEZI</name>
<sequence length="162" mass="17089">MRAPSLAATHLPTQVRPQRATKAREMTRARPRTTHRLAAASVRRVRGYFNPLLALLALPGLRLVVGVSGPAGADAHAAVDGSCGWVIRGLELRRSSVVRSCFACQKESRSGKGIRVRVGGGVNSHRPTTDEVPGLKRSGLVGSRARGLAGPVCPSELESIVG</sequence>
<proteinExistence type="predicted"/>
<dbReference type="Proteomes" id="UP001456524">
    <property type="component" value="Unassembled WGS sequence"/>
</dbReference>
<reference evidence="1 2" key="1">
    <citation type="journal article" date="2022" name="G3 (Bethesda)">
        <title>Enemy or ally: a genomic approach to elucidate the lifestyle of Phyllosticta citrichinaensis.</title>
        <authorList>
            <person name="Buijs V.A."/>
            <person name="Groenewald J.Z."/>
            <person name="Haridas S."/>
            <person name="LaButti K.M."/>
            <person name="Lipzen A."/>
            <person name="Martin F.M."/>
            <person name="Barry K."/>
            <person name="Grigoriev I.V."/>
            <person name="Crous P.W."/>
            <person name="Seidl M.F."/>
        </authorList>
    </citation>
    <scope>NUCLEOTIDE SEQUENCE [LARGE SCALE GENOMIC DNA]</scope>
    <source>
        <strain evidence="1 2">CBS 129764</strain>
    </source>
</reference>
<gene>
    <name evidence="1" type="ORF">IWX90DRAFT_66595</name>
</gene>